<comment type="caution">
    <text evidence="2">The sequence shown here is derived from an EMBL/GenBank/DDBJ whole genome shotgun (WGS) entry which is preliminary data.</text>
</comment>
<feature type="domain" description="Bacterial bifunctional deaminase-reductase C-terminal" evidence="1">
    <location>
        <begin position="4"/>
        <end position="59"/>
    </location>
</feature>
<evidence type="ECO:0000259" key="1">
    <source>
        <dbReference type="Pfam" id="PF01872"/>
    </source>
</evidence>
<dbReference type="SUPFAM" id="SSF53597">
    <property type="entry name" value="Dihydrofolate reductase-like"/>
    <property type="match status" value="1"/>
</dbReference>
<dbReference type="InterPro" id="IPR002734">
    <property type="entry name" value="RibDG_C"/>
</dbReference>
<dbReference type="Gene3D" id="3.40.430.10">
    <property type="entry name" value="Dihydrofolate Reductase, subunit A"/>
    <property type="match status" value="1"/>
</dbReference>
<keyword evidence="3" id="KW-1185">Reference proteome</keyword>
<dbReference type="EMBL" id="JBHLWH010000020">
    <property type="protein sequence ID" value="MFC0248261.1"/>
    <property type="molecule type" value="Genomic_DNA"/>
</dbReference>
<evidence type="ECO:0000313" key="2">
    <source>
        <dbReference type="EMBL" id="MFC0248261.1"/>
    </source>
</evidence>
<dbReference type="InterPro" id="IPR024072">
    <property type="entry name" value="DHFR-like_dom_sf"/>
</dbReference>
<evidence type="ECO:0000313" key="3">
    <source>
        <dbReference type="Proteomes" id="UP001589766"/>
    </source>
</evidence>
<name>A0ABV6F428_9MICC</name>
<protein>
    <submittedName>
        <fullName evidence="2">Dihydrofolate reductase family protein</fullName>
    </submittedName>
</protein>
<organism evidence="2 3">
    <name type="scientific">Citricoccus parietis</name>
    <dbReference type="NCBI Taxonomy" id="592307"/>
    <lineage>
        <taxon>Bacteria</taxon>
        <taxon>Bacillati</taxon>
        <taxon>Actinomycetota</taxon>
        <taxon>Actinomycetes</taxon>
        <taxon>Micrococcales</taxon>
        <taxon>Micrococcaceae</taxon>
        <taxon>Citricoccus</taxon>
    </lineage>
</organism>
<dbReference type="RefSeq" id="WP_159551483.1">
    <property type="nucleotide sequence ID" value="NZ_JBHLWH010000020.1"/>
</dbReference>
<sequence length="102" mass="10810">MEIGGAGLAAQAIELGLVEELRMLRCPIIVGGGTPLLAPVADAVPLQLVEARMFGSEVIYERYRRVRDVSGRHTPTGTFTRSAGACRKRIPCGPVSTSSGDQ</sequence>
<accession>A0ABV6F428</accession>
<gene>
    <name evidence="2" type="ORF">ACFFIO_07080</name>
</gene>
<reference evidence="2 3" key="1">
    <citation type="submission" date="2024-09" db="EMBL/GenBank/DDBJ databases">
        <authorList>
            <person name="Sun Q."/>
            <person name="Mori K."/>
        </authorList>
    </citation>
    <scope>NUCLEOTIDE SEQUENCE [LARGE SCALE GENOMIC DNA]</scope>
    <source>
        <strain evidence="2 3">CCM 7609</strain>
    </source>
</reference>
<dbReference type="Pfam" id="PF01872">
    <property type="entry name" value="RibD_C"/>
    <property type="match status" value="1"/>
</dbReference>
<dbReference type="Proteomes" id="UP001589766">
    <property type="component" value="Unassembled WGS sequence"/>
</dbReference>
<proteinExistence type="predicted"/>